<feature type="transmembrane region" description="Helical" evidence="1">
    <location>
        <begin position="12"/>
        <end position="31"/>
    </location>
</feature>
<name>A0ABT0A6V1_9GAMM</name>
<evidence type="ECO:0008006" key="4">
    <source>
        <dbReference type="Google" id="ProtNLM"/>
    </source>
</evidence>
<feature type="transmembrane region" description="Helical" evidence="1">
    <location>
        <begin position="75"/>
        <end position="94"/>
    </location>
</feature>
<keyword evidence="1" id="KW-1133">Transmembrane helix</keyword>
<sequence>MIPRRIPHGRGVMVTLVLATVVIQIVVAVMLKELADAHGGDSRLWLLFVLAIAVALNGLRFLVWGYTHKHYPLSHSYPLTAMFFPCILLVSAWYGDPIGWEKLGGVCVIVLGLVLMTWNGSGNA</sequence>
<keyword evidence="1" id="KW-0472">Membrane</keyword>
<comment type="caution">
    <text evidence="2">The sequence shown here is derived from an EMBL/GenBank/DDBJ whole genome shotgun (WGS) entry which is preliminary data.</text>
</comment>
<accession>A0ABT0A6V1</accession>
<keyword evidence="3" id="KW-1185">Reference proteome</keyword>
<protein>
    <recommendedName>
        <fullName evidence="4">EamA domain-containing protein</fullName>
    </recommendedName>
</protein>
<evidence type="ECO:0000313" key="3">
    <source>
        <dbReference type="Proteomes" id="UP001165423"/>
    </source>
</evidence>
<dbReference type="EMBL" id="JALGCL010000005">
    <property type="protein sequence ID" value="MCJ0826692.1"/>
    <property type="molecule type" value="Genomic_DNA"/>
</dbReference>
<dbReference type="InterPro" id="IPR037185">
    <property type="entry name" value="EmrE-like"/>
</dbReference>
<feature type="transmembrane region" description="Helical" evidence="1">
    <location>
        <begin position="100"/>
        <end position="118"/>
    </location>
</feature>
<proteinExistence type="predicted"/>
<reference evidence="2 3" key="1">
    <citation type="submission" date="2022-03" db="EMBL/GenBank/DDBJ databases">
        <title>Luteimonas soily sp. nov., a novel bacterium isolated from the soil.</title>
        <authorList>
            <person name="Zhang X."/>
        </authorList>
    </citation>
    <scope>NUCLEOTIDE SEQUENCE [LARGE SCALE GENOMIC DNA]</scope>
    <source>
        <strain evidence="2 3">50</strain>
    </source>
</reference>
<dbReference type="SUPFAM" id="SSF103481">
    <property type="entry name" value="Multidrug resistance efflux transporter EmrE"/>
    <property type="match status" value="1"/>
</dbReference>
<dbReference type="Proteomes" id="UP001165423">
    <property type="component" value="Unassembled WGS sequence"/>
</dbReference>
<gene>
    <name evidence="2" type="ORF">MQC88_12135</name>
</gene>
<keyword evidence="1" id="KW-0812">Transmembrane</keyword>
<dbReference type="Gene3D" id="1.10.3730.20">
    <property type="match status" value="1"/>
</dbReference>
<evidence type="ECO:0000313" key="2">
    <source>
        <dbReference type="EMBL" id="MCJ0826692.1"/>
    </source>
</evidence>
<evidence type="ECO:0000256" key="1">
    <source>
        <dbReference type="SAM" id="Phobius"/>
    </source>
</evidence>
<feature type="transmembrane region" description="Helical" evidence="1">
    <location>
        <begin position="43"/>
        <end position="63"/>
    </location>
</feature>
<dbReference type="RefSeq" id="WP_243322448.1">
    <property type="nucleotide sequence ID" value="NZ_JALGCL010000005.1"/>
</dbReference>
<organism evidence="2 3">
    <name type="scientific">Cognatiluteimonas sedimenti</name>
    <dbReference type="NCBI Taxonomy" id="2927791"/>
    <lineage>
        <taxon>Bacteria</taxon>
        <taxon>Pseudomonadati</taxon>
        <taxon>Pseudomonadota</taxon>
        <taxon>Gammaproteobacteria</taxon>
        <taxon>Lysobacterales</taxon>
        <taxon>Lysobacteraceae</taxon>
        <taxon>Cognatiluteimonas</taxon>
    </lineage>
</organism>